<gene>
    <name evidence="2" type="ORF">GMD11_10630</name>
    <name evidence="3" type="ORF">GMD18_10935</name>
</gene>
<organism evidence="2 5">
    <name type="scientific">Phascolarctobacterium faecium</name>
    <dbReference type="NCBI Taxonomy" id="33025"/>
    <lineage>
        <taxon>Bacteria</taxon>
        <taxon>Bacillati</taxon>
        <taxon>Bacillota</taxon>
        <taxon>Negativicutes</taxon>
        <taxon>Acidaminococcales</taxon>
        <taxon>Acidaminococcaceae</taxon>
        <taxon>Phascolarctobacterium</taxon>
    </lineage>
</organism>
<feature type="coiled-coil region" evidence="1">
    <location>
        <begin position="73"/>
        <end position="120"/>
    </location>
</feature>
<dbReference type="EMBL" id="WNBW01000013">
    <property type="protein sequence ID" value="MTU04899.1"/>
    <property type="molecule type" value="Genomic_DNA"/>
</dbReference>
<evidence type="ECO:0000313" key="2">
    <source>
        <dbReference type="EMBL" id="MTT76710.1"/>
    </source>
</evidence>
<proteinExistence type="predicted"/>
<keyword evidence="1" id="KW-0175">Coiled coil</keyword>
<dbReference type="Proteomes" id="UP000443070">
    <property type="component" value="Unassembled WGS sequence"/>
</dbReference>
<accession>A0A7X2XHZ2</accession>
<reference evidence="4 5" key="1">
    <citation type="journal article" date="2019" name="Nat. Med.">
        <title>A library of human gut bacterial isolates paired with longitudinal multiomics data enables mechanistic microbiome research.</title>
        <authorList>
            <person name="Poyet M."/>
            <person name="Groussin M."/>
            <person name="Gibbons S.M."/>
            <person name="Avila-Pacheco J."/>
            <person name="Jiang X."/>
            <person name="Kearney S.M."/>
            <person name="Perrotta A.R."/>
            <person name="Berdy B."/>
            <person name="Zhao S."/>
            <person name="Lieberman T.D."/>
            <person name="Swanson P.K."/>
            <person name="Smith M."/>
            <person name="Roesemann S."/>
            <person name="Alexander J.E."/>
            <person name="Rich S.A."/>
            <person name="Livny J."/>
            <person name="Vlamakis H."/>
            <person name="Clish C."/>
            <person name="Bullock K."/>
            <person name="Deik A."/>
            <person name="Scott J."/>
            <person name="Pierce K.A."/>
            <person name="Xavier R.J."/>
            <person name="Alm E.J."/>
        </authorList>
    </citation>
    <scope>NUCLEOTIDE SEQUENCE [LARGE SCALE GENOMIC DNA]</scope>
    <source>
        <strain evidence="2 5">BIOML-A13</strain>
        <strain evidence="3 4">BIOML-A3</strain>
    </source>
</reference>
<dbReference type="Proteomes" id="UP000484547">
    <property type="component" value="Unassembled WGS sequence"/>
</dbReference>
<comment type="caution">
    <text evidence="2">The sequence shown here is derived from an EMBL/GenBank/DDBJ whole genome shotgun (WGS) entry which is preliminary data.</text>
</comment>
<dbReference type="AlphaFoldDB" id="A0A7X2XHZ2"/>
<evidence type="ECO:0008006" key="6">
    <source>
        <dbReference type="Google" id="ProtNLM"/>
    </source>
</evidence>
<sequence length="216" mass="24710">MTGVSGTSKQKRRYYYYQCYASKSKKCNMPLFPREKLEDIILAETIKLLSEPQTIEFIANTVANLPIDENTQISILETEITEIKNKLKNCIKAIESGLISDTISKNISEYEKKLSVLEKDLSIEKVLNEPFKITPDHVKFFLYNILQIKNADERRDMIISTFVRDIVLTKDDIGYTVKITYNYNENPSNSLDNSVQKGSQKSSLVAPTRIELVISP</sequence>
<evidence type="ECO:0000313" key="5">
    <source>
        <dbReference type="Proteomes" id="UP000484547"/>
    </source>
</evidence>
<evidence type="ECO:0000313" key="4">
    <source>
        <dbReference type="Proteomes" id="UP000443070"/>
    </source>
</evidence>
<dbReference type="EMBL" id="WNBM01000010">
    <property type="protein sequence ID" value="MTT76710.1"/>
    <property type="molecule type" value="Genomic_DNA"/>
</dbReference>
<protein>
    <recommendedName>
        <fullName evidence="6">Recombinase zinc beta ribbon domain-containing protein</fullName>
    </recommendedName>
</protein>
<name>A0A7X2XHZ2_9FIRM</name>
<evidence type="ECO:0000313" key="3">
    <source>
        <dbReference type="EMBL" id="MTU04899.1"/>
    </source>
</evidence>
<evidence type="ECO:0000256" key="1">
    <source>
        <dbReference type="SAM" id="Coils"/>
    </source>
</evidence>
<keyword evidence="4" id="KW-1185">Reference proteome</keyword>